<accession>A0A3N5BY58</accession>
<dbReference type="AlphaFoldDB" id="A0A3N5BY58"/>
<dbReference type="Pfam" id="PF26135">
    <property type="entry name" value="YuzI"/>
    <property type="match status" value="1"/>
</dbReference>
<evidence type="ECO:0000256" key="1">
    <source>
        <dbReference type="SAM" id="Phobius"/>
    </source>
</evidence>
<dbReference type="EMBL" id="RKRF01000010">
    <property type="protein sequence ID" value="RPF52102.1"/>
    <property type="molecule type" value="Genomic_DNA"/>
</dbReference>
<keyword evidence="1" id="KW-0472">Membrane</keyword>
<feature type="transmembrane region" description="Helical" evidence="1">
    <location>
        <begin position="48"/>
        <end position="66"/>
    </location>
</feature>
<protein>
    <submittedName>
        <fullName evidence="2">Uncharacterized protein</fullName>
    </submittedName>
</protein>
<dbReference type="OrthoDB" id="2972455at2"/>
<sequence>MWQLIIFLIGFGFTCVGGVSIIGYLNFLPAGMNYSDFLIFIHDRPECYLLPAGLFLMFLSMYIQPFDS</sequence>
<keyword evidence="1" id="KW-0812">Transmembrane</keyword>
<gene>
    <name evidence="2" type="ORF">EDC24_2092</name>
</gene>
<name>A0A3N5BY58_9BACI</name>
<evidence type="ECO:0000313" key="3">
    <source>
        <dbReference type="Proteomes" id="UP000276443"/>
    </source>
</evidence>
<feature type="transmembrane region" description="Helical" evidence="1">
    <location>
        <begin position="6"/>
        <end position="27"/>
    </location>
</feature>
<reference evidence="2 3" key="1">
    <citation type="submission" date="2018-11" db="EMBL/GenBank/DDBJ databases">
        <title>Genomic Encyclopedia of Type Strains, Phase IV (KMG-IV): sequencing the most valuable type-strain genomes for metagenomic binning, comparative biology and taxonomic classification.</title>
        <authorList>
            <person name="Goeker M."/>
        </authorList>
    </citation>
    <scope>NUCLEOTIDE SEQUENCE [LARGE SCALE GENOMIC DNA]</scope>
    <source>
        <strain evidence="2 3">DSM 18090</strain>
    </source>
</reference>
<dbReference type="InterPro" id="IPR058887">
    <property type="entry name" value="YuzI-like"/>
</dbReference>
<dbReference type="RefSeq" id="WP_124222250.1">
    <property type="nucleotide sequence ID" value="NZ_RKRF01000010.1"/>
</dbReference>
<proteinExistence type="predicted"/>
<organism evidence="2 3">
    <name type="scientific">Aquisalibacillus elongatus</name>
    <dbReference type="NCBI Taxonomy" id="485577"/>
    <lineage>
        <taxon>Bacteria</taxon>
        <taxon>Bacillati</taxon>
        <taxon>Bacillota</taxon>
        <taxon>Bacilli</taxon>
        <taxon>Bacillales</taxon>
        <taxon>Bacillaceae</taxon>
        <taxon>Aquisalibacillus</taxon>
    </lineage>
</organism>
<keyword evidence="1" id="KW-1133">Transmembrane helix</keyword>
<keyword evidence="3" id="KW-1185">Reference proteome</keyword>
<dbReference type="Proteomes" id="UP000276443">
    <property type="component" value="Unassembled WGS sequence"/>
</dbReference>
<evidence type="ECO:0000313" key="2">
    <source>
        <dbReference type="EMBL" id="RPF52102.1"/>
    </source>
</evidence>
<comment type="caution">
    <text evidence="2">The sequence shown here is derived from an EMBL/GenBank/DDBJ whole genome shotgun (WGS) entry which is preliminary data.</text>
</comment>